<gene>
    <name evidence="3" type="ORF">A4S15_02980</name>
</gene>
<reference evidence="3 4" key="1">
    <citation type="journal article" date="2017" name="Water Res.">
        <title>Comammox in drinking water systems.</title>
        <authorList>
            <person name="Wang Y."/>
            <person name="Ma L."/>
            <person name="Mao Y."/>
            <person name="Jiang X."/>
            <person name="Xia Y."/>
            <person name="Yu K."/>
            <person name="Li B."/>
            <person name="Zhang T."/>
        </authorList>
    </citation>
    <scope>NUCLEOTIDE SEQUENCE [LARGE SCALE GENOMIC DNA]</scope>
    <source>
        <strain evidence="3">SG_bin8</strain>
    </source>
</reference>
<feature type="domain" description="Right handed beta helix" evidence="2">
    <location>
        <begin position="157"/>
        <end position="315"/>
    </location>
</feature>
<dbReference type="InterPro" id="IPR006311">
    <property type="entry name" value="TAT_signal"/>
</dbReference>
<dbReference type="Proteomes" id="UP000192872">
    <property type="component" value="Unassembled WGS sequence"/>
</dbReference>
<name>A0A1W9HQG6_9HYPH</name>
<dbReference type="SMART" id="SM00710">
    <property type="entry name" value="PbH1"/>
    <property type="match status" value="7"/>
</dbReference>
<keyword evidence="1" id="KW-0732">Signal</keyword>
<dbReference type="InterPro" id="IPR022388">
    <property type="entry name" value="CHP03808"/>
</dbReference>
<evidence type="ECO:0000256" key="1">
    <source>
        <dbReference type="SAM" id="SignalP"/>
    </source>
</evidence>
<dbReference type="Pfam" id="PF13229">
    <property type="entry name" value="Beta_helix"/>
    <property type="match status" value="1"/>
</dbReference>
<sequence>MLKRRHFLGFALGGGATAALSRPAFAQSPSSGTATANAYGLVANARHDQSEALQHAINDSARRGQALHLPAGRFLVSGLVLPPGATLIGTPGLTRLVQSGSRPILRAEGTKRLRVSDLVLDGAGRTIGGTRGALLTAKGCEAINLRGVEFTHTPGCGLVLEGCGGAVEGSTFTQVGDAGLFALDSRGLRIDGNAFSDIGNNAVQVWRSQKGEDGTQITHNRISHVGARDGGNGQNGNGVNIFRAGAVVVSANTIRDCAFSGIRSNGGSNVIVTANSITRSGEVAIFIEFAFEGASIANNIIDAAAAGISVSNFDSGGRLASVVGNVVRGITTKSLSNPDTRPYGIAVEADTTVIGNTVENVPGVGIRVGWGPYLRNVTASANVVRESDIGIGVSLVKGAGKAIVADNIIAGSKTALAGMEWQTNVTGDLTRAADGQQANLTFARNRAG</sequence>
<dbReference type="STRING" id="1827387.A4S15_02980"/>
<dbReference type="PROSITE" id="PS51318">
    <property type="entry name" value="TAT"/>
    <property type="match status" value="1"/>
</dbReference>
<dbReference type="InterPro" id="IPR012334">
    <property type="entry name" value="Pectin_lyas_fold"/>
</dbReference>
<evidence type="ECO:0000259" key="2">
    <source>
        <dbReference type="Pfam" id="PF13229"/>
    </source>
</evidence>
<accession>A0A1W9HQG6</accession>
<dbReference type="AlphaFoldDB" id="A0A1W9HQG6"/>
<protein>
    <recommendedName>
        <fullName evidence="2">Right handed beta helix domain-containing protein</fullName>
    </recommendedName>
</protein>
<dbReference type="RefSeq" id="WP_376799909.1">
    <property type="nucleotide sequence ID" value="NZ_DBNB01000008.1"/>
</dbReference>
<dbReference type="InterPro" id="IPR039448">
    <property type="entry name" value="Beta_helix"/>
</dbReference>
<dbReference type="SUPFAM" id="SSF51126">
    <property type="entry name" value="Pectin lyase-like"/>
    <property type="match status" value="1"/>
</dbReference>
<dbReference type="EMBL" id="LWDL01000031">
    <property type="protein sequence ID" value="OQW49689.1"/>
    <property type="molecule type" value="Genomic_DNA"/>
</dbReference>
<comment type="caution">
    <text evidence="3">The sequence shown here is derived from an EMBL/GenBank/DDBJ whole genome shotgun (WGS) entry which is preliminary data.</text>
</comment>
<dbReference type="InterPro" id="IPR006626">
    <property type="entry name" value="PbH1"/>
</dbReference>
<feature type="signal peptide" evidence="1">
    <location>
        <begin position="1"/>
        <end position="26"/>
    </location>
</feature>
<evidence type="ECO:0000313" key="4">
    <source>
        <dbReference type="Proteomes" id="UP000192872"/>
    </source>
</evidence>
<organism evidence="3 4">
    <name type="scientific">Candidatus Raskinella chloraquaticus</name>
    <dbReference type="NCBI Taxonomy" id="1951219"/>
    <lineage>
        <taxon>Bacteria</taxon>
        <taxon>Pseudomonadati</taxon>
        <taxon>Pseudomonadota</taxon>
        <taxon>Alphaproteobacteria</taxon>
        <taxon>Hyphomicrobiales</taxon>
        <taxon>Phreatobacteraceae</taxon>
        <taxon>Candidatus Raskinella</taxon>
    </lineage>
</organism>
<dbReference type="NCBIfam" id="TIGR03808">
    <property type="entry name" value="RR_plus_rpt_1"/>
    <property type="match status" value="1"/>
</dbReference>
<evidence type="ECO:0000313" key="3">
    <source>
        <dbReference type="EMBL" id="OQW49689.1"/>
    </source>
</evidence>
<proteinExistence type="predicted"/>
<dbReference type="Gene3D" id="2.160.20.10">
    <property type="entry name" value="Single-stranded right-handed beta-helix, Pectin lyase-like"/>
    <property type="match status" value="1"/>
</dbReference>
<dbReference type="InterPro" id="IPR011050">
    <property type="entry name" value="Pectin_lyase_fold/virulence"/>
</dbReference>
<feature type="chain" id="PRO_5012461872" description="Right handed beta helix domain-containing protein" evidence="1">
    <location>
        <begin position="27"/>
        <end position="448"/>
    </location>
</feature>